<reference evidence="1" key="1">
    <citation type="submission" date="2023-02" db="EMBL/GenBank/DDBJ databases">
        <title>Tahibacter soli sp. nov. isolated from soil.</title>
        <authorList>
            <person name="Baek J.H."/>
            <person name="Lee J.K."/>
            <person name="Choi D.G."/>
            <person name="Jeon C.O."/>
        </authorList>
    </citation>
    <scope>NUCLEOTIDE SEQUENCE</scope>
    <source>
        <strain evidence="1">BL</strain>
    </source>
</reference>
<protein>
    <recommendedName>
        <fullName evidence="3">Hemin transport protein</fullName>
    </recommendedName>
</protein>
<dbReference type="Proteomes" id="UP001139971">
    <property type="component" value="Unassembled WGS sequence"/>
</dbReference>
<gene>
    <name evidence="1" type="ORF">OD750_001560</name>
</gene>
<dbReference type="EMBL" id="JAOVZO020000001">
    <property type="protein sequence ID" value="MDC8011227.1"/>
    <property type="molecule type" value="Genomic_DNA"/>
</dbReference>
<proteinExistence type="predicted"/>
<evidence type="ECO:0000313" key="1">
    <source>
        <dbReference type="EMBL" id="MDC8011227.1"/>
    </source>
</evidence>
<name>A0A9X3YFY2_9GAMM</name>
<organism evidence="1 2">
    <name type="scientific">Tahibacter soli</name>
    <dbReference type="NCBI Taxonomy" id="2983605"/>
    <lineage>
        <taxon>Bacteria</taxon>
        <taxon>Pseudomonadati</taxon>
        <taxon>Pseudomonadota</taxon>
        <taxon>Gammaproteobacteria</taxon>
        <taxon>Lysobacterales</taxon>
        <taxon>Rhodanobacteraceae</taxon>
        <taxon>Tahibacter</taxon>
    </lineage>
</organism>
<dbReference type="RefSeq" id="WP_263543752.1">
    <property type="nucleotide sequence ID" value="NZ_JAOVZO020000001.1"/>
</dbReference>
<evidence type="ECO:0008006" key="3">
    <source>
        <dbReference type="Google" id="ProtNLM"/>
    </source>
</evidence>
<accession>A0A9X3YFY2</accession>
<evidence type="ECO:0000313" key="2">
    <source>
        <dbReference type="Proteomes" id="UP001139971"/>
    </source>
</evidence>
<comment type="caution">
    <text evidence="1">The sequence shown here is derived from an EMBL/GenBank/DDBJ whole genome shotgun (WGS) entry which is preliminary data.</text>
</comment>
<dbReference type="AlphaFoldDB" id="A0A9X3YFY2"/>
<sequence length="201" mass="21852">MPKLPLFARAERGLRSPGRGGISAVADEPAAPPAFQALRLPAQVALRDLARRWVGLGPVLWLWRAPSGNAPSFDTIAGWRGLNRIGPDGVCEALRLYSADGCERARLCLLPDSDYLVWEHVLAGVPCTACDDHRGGHQGLREAAWSRLGPRWHASLVRFRHAHACDNGDEWLLAMPVRDVSSPGARLASEICTALDARVVD</sequence>
<keyword evidence="2" id="KW-1185">Reference proteome</keyword>